<reference evidence="1" key="1">
    <citation type="submission" date="2022-04" db="EMBL/GenBank/DDBJ databases">
        <title>Genome of the entomopathogenic fungus Entomophthora muscae.</title>
        <authorList>
            <person name="Elya C."/>
            <person name="Lovett B.R."/>
            <person name="Lee E."/>
            <person name="Macias A.M."/>
            <person name="Hajek A.E."/>
            <person name="De Bivort B.L."/>
            <person name="Kasson M.T."/>
            <person name="De Fine Licht H.H."/>
            <person name="Stajich J.E."/>
        </authorList>
    </citation>
    <scope>NUCLEOTIDE SEQUENCE</scope>
    <source>
        <strain evidence="1">Berkeley</strain>
    </source>
</reference>
<dbReference type="EMBL" id="QTSX02004305">
    <property type="protein sequence ID" value="KAJ9066129.1"/>
    <property type="molecule type" value="Genomic_DNA"/>
</dbReference>
<proteinExistence type="predicted"/>
<gene>
    <name evidence="1" type="ORF">DSO57_1012529</name>
</gene>
<accession>A0ACC2SUQ3</accession>
<organism evidence="1 2">
    <name type="scientific">Entomophthora muscae</name>
    <dbReference type="NCBI Taxonomy" id="34485"/>
    <lineage>
        <taxon>Eukaryota</taxon>
        <taxon>Fungi</taxon>
        <taxon>Fungi incertae sedis</taxon>
        <taxon>Zoopagomycota</taxon>
        <taxon>Entomophthoromycotina</taxon>
        <taxon>Entomophthoromycetes</taxon>
        <taxon>Entomophthorales</taxon>
        <taxon>Entomophthoraceae</taxon>
        <taxon>Entomophthora</taxon>
    </lineage>
</organism>
<evidence type="ECO:0000313" key="2">
    <source>
        <dbReference type="Proteomes" id="UP001165960"/>
    </source>
</evidence>
<keyword evidence="2" id="KW-1185">Reference proteome</keyword>
<dbReference type="Proteomes" id="UP001165960">
    <property type="component" value="Unassembled WGS sequence"/>
</dbReference>
<evidence type="ECO:0000313" key="1">
    <source>
        <dbReference type="EMBL" id="KAJ9066129.1"/>
    </source>
</evidence>
<sequence length="65" mass="7307">MRIKQFVYVSFLAVAMAQVSDEYDEDPDDAPIIPRTNQTNTKEAPPIFIGKRGGHTDPKIMVIDD</sequence>
<protein>
    <submittedName>
        <fullName evidence="1">Uncharacterized protein</fullName>
    </submittedName>
</protein>
<name>A0ACC2SUQ3_9FUNG</name>
<comment type="caution">
    <text evidence="1">The sequence shown here is derived from an EMBL/GenBank/DDBJ whole genome shotgun (WGS) entry which is preliminary data.</text>
</comment>